<dbReference type="AlphaFoldDB" id="A0AAD2CUX1"/>
<feature type="transmembrane region" description="Helical" evidence="1">
    <location>
        <begin position="12"/>
        <end position="31"/>
    </location>
</feature>
<dbReference type="SUPFAM" id="SSF82199">
    <property type="entry name" value="SET domain"/>
    <property type="match status" value="1"/>
</dbReference>
<protein>
    <recommendedName>
        <fullName evidence="4">SET domain-containing protein</fullName>
    </recommendedName>
</protein>
<reference evidence="2" key="1">
    <citation type="submission" date="2023-08" db="EMBL/GenBank/DDBJ databases">
        <authorList>
            <person name="Audoor S."/>
            <person name="Bilcke G."/>
        </authorList>
    </citation>
    <scope>NUCLEOTIDE SEQUENCE</scope>
</reference>
<proteinExistence type="predicted"/>
<keyword evidence="1" id="KW-0472">Membrane</keyword>
<organism evidence="2 3">
    <name type="scientific">Cylindrotheca closterium</name>
    <dbReference type="NCBI Taxonomy" id="2856"/>
    <lineage>
        <taxon>Eukaryota</taxon>
        <taxon>Sar</taxon>
        <taxon>Stramenopiles</taxon>
        <taxon>Ochrophyta</taxon>
        <taxon>Bacillariophyta</taxon>
        <taxon>Bacillariophyceae</taxon>
        <taxon>Bacillariophycidae</taxon>
        <taxon>Bacillariales</taxon>
        <taxon>Bacillariaceae</taxon>
        <taxon>Cylindrotheca</taxon>
    </lineage>
</organism>
<evidence type="ECO:0000313" key="3">
    <source>
        <dbReference type="Proteomes" id="UP001295423"/>
    </source>
</evidence>
<keyword evidence="3" id="KW-1185">Reference proteome</keyword>
<dbReference type="EMBL" id="CAKOGP040001557">
    <property type="protein sequence ID" value="CAJ1945892.1"/>
    <property type="molecule type" value="Genomic_DNA"/>
</dbReference>
<dbReference type="Gene3D" id="3.90.1410.10">
    <property type="entry name" value="set domain protein methyltransferase, domain 1"/>
    <property type="match status" value="1"/>
</dbReference>
<accession>A0AAD2CUX1</accession>
<keyword evidence="1" id="KW-1133">Transmembrane helix</keyword>
<evidence type="ECO:0000313" key="2">
    <source>
        <dbReference type="EMBL" id="CAJ1945892.1"/>
    </source>
</evidence>
<name>A0AAD2CUX1_9STRA</name>
<keyword evidence="1" id="KW-0812">Transmembrane</keyword>
<evidence type="ECO:0000256" key="1">
    <source>
        <dbReference type="SAM" id="Phobius"/>
    </source>
</evidence>
<gene>
    <name evidence="2" type="ORF">CYCCA115_LOCUS10035</name>
</gene>
<sequence>MKERSSFRSISSVILIIMLATNMFLIYNLALTTTNVDLEHNAMGQAAMHISGFTQIQFPTFKKKEEEDVMGRLVEELVEWSISKGGYFHPNVEIRRFDPSDPTSFFGAFVNGPVGVNETLIKIPGSIKLQLSKETKHGLGYESSVCELAWLLKEEYDKGNSSEYLPYINYVKEQSFGQIPAMWSPSGQHLLLRVQGDLFMVDDNGFVNPSRMTKWIDRYYETKCLNPRDEENEYLNPFFVAMAIQRGYDKALIPIYDMLNSHEGKINSITRPSIYDRNGFGVYALQDLDKGDELFYSYYHCPDCGHVPWGTPEMLRDFGYVEQYPQTFYLDDNMILYVDQDGQGGYKAWCKEQCPPKAWVQKQLEYLQRVDEDDIATATPYIPEKELNIIRQYHEALTIAFTAVLPIATENDSVLPNTTDDASKRSLE</sequence>
<comment type="caution">
    <text evidence="2">The sequence shown here is derived from an EMBL/GenBank/DDBJ whole genome shotgun (WGS) entry which is preliminary data.</text>
</comment>
<evidence type="ECO:0008006" key="4">
    <source>
        <dbReference type="Google" id="ProtNLM"/>
    </source>
</evidence>
<dbReference type="InterPro" id="IPR046341">
    <property type="entry name" value="SET_dom_sf"/>
</dbReference>
<dbReference type="Proteomes" id="UP001295423">
    <property type="component" value="Unassembled WGS sequence"/>
</dbReference>